<protein>
    <submittedName>
        <fullName evidence="3">Acyltransferase 3</fullName>
    </submittedName>
</protein>
<evidence type="ECO:0000256" key="1">
    <source>
        <dbReference type="SAM" id="Phobius"/>
    </source>
</evidence>
<dbReference type="PATRIC" id="fig|1619313.3.peg.2557"/>
<keyword evidence="3" id="KW-0808">Transferase</keyword>
<keyword evidence="1" id="KW-0472">Membrane</keyword>
<feature type="transmembrane region" description="Helical" evidence="1">
    <location>
        <begin position="316"/>
        <end position="334"/>
    </location>
</feature>
<dbReference type="InterPro" id="IPR002656">
    <property type="entry name" value="Acyl_transf_3_dom"/>
</dbReference>
<gene>
    <name evidence="3" type="ORF">EM595_2460</name>
</gene>
<feature type="transmembrane region" description="Helical" evidence="1">
    <location>
        <begin position="227"/>
        <end position="246"/>
    </location>
</feature>
<keyword evidence="4" id="KW-1185">Reference proteome</keyword>
<proteinExistence type="predicted"/>
<dbReference type="STRING" id="1619313.EM595_2460"/>
<reference evidence="4" key="1">
    <citation type="submission" date="2015-11" db="EMBL/GenBank/DDBJ databases">
        <authorList>
            <person name="Blom J."/>
        </authorList>
    </citation>
    <scope>NUCLEOTIDE SEQUENCE [LARGE SCALE GENOMIC DNA]</scope>
</reference>
<accession>A0A0U5L6K8</accession>
<sequence>MCIRQRQPQSMKKEIYNLQIVRGIAALIVVAGHLLPPAIAEYIPGQVGVSMFFFLSGYIMLYSFKASEHPVTFLKKRFLRIHPAYLIISLPLILAALVKTTSVQYMLHTVLLLPWLEWSREKNSFNIHSPIANPVAWTLMFEYYFYAIFTLGKSIRNNRNFVFYFSSIAIVTIMALSNFFLGNDGKLGWTTLSWHAITSNLCNISFIAGMSWQLMSENKHVEHKRPWALLLIPLSIILLDKVSPLTNISNNQIIDLLFSCIPCWIFVAALSTSARLTGRIFDRIHATGQYSYSLYLFHSVLATIIYQLHLAPKYEWPVALVSITLSLWISKYLYKYIESVNVIELVKNGHSRYKKARGYTG</sequence>
<feature type="transmembrane region" description="Helical" evidence="1">
    <location>
        <begin position="292"/>
        <end position="310"/>
    </location>
</feature>
<organism evidence="3 4">
    <name type="scientific">Duffyella gerundensis</name>
    <dbReference type="NCBI Taxonomy" id="1619313"/>
    <lineage>
        <taxon>Bacteria</taxon>
        <taxon>Pseudomonadati</taxon>
        <taxon>Pseudomonadota</taxon>
        <taxon>Gammaproteobacteria</taxon>
        <taxon>Enterobacterales</taxon>
        <taxon>Erwiniaceae</taxon>
        <taxon>Duffyella</taxon>
    </lineage>
</organism>
<name>A0A0U5L6K8_9GAMM</name>
<evidence type="ECO:0000259" key="2">
    <source>
        <dbReference type="Pfam" id="PF01757"/>
    </source>
</evidence>
<keyword evidence="1" id="KW-1133">Transmembrane helix</keyword>
<feature type="transmembrane region" description="Helical" evidence="1">
    <location>
        <begin position="20"/>
        <end position="39"/>
    </location>
</feature>
<dbReference type="GO" id="GO:0016747">
    <property type="term" value="F:acyltransferase activity, transferring groups other than amino-acyl groups"/>
    <property type="evidence" value="ECO:0007669"/>
    <property type="project" value="InterPro"/>
</dbReference>
<dbReference type="AlphaFoldDB" id="A0A0U5L6K8"/>
<feature type="transmembrane region" description="Helical" evidence="1">
    <location>
        <begin position="85"/>
        <end position="107"/>
    </location>
</feature>
<feature type="transmembrane region" description="Helical" evidence="1">
    <location>
        <begin position="45"/>
        <end position="64"/>
    </location>
</feature>
<feature type="transmembrane region" description="Helical" evidence="1">
    <location>
        <begin position="193"/>
        <end position="215"/>
    </location>
</feature>
<dbReference type="Proteomes" id="UP000059419">
    <property type="component" value="Chromosome 1"/>
</dbReference>
<evidence type="ECO:0000313" key="3">
    <source>
        <dbReference type="EMBL" id="CUU24693.1"/>
    </source>
</evidence>
<dbReference type="PANTHER" id="PTHR23028">
    <property type="entry name" value="ACETYLTRANSFERASE"/>
    <property type="match status" value="1"/>
</dbReference>
<dbReference type="EMBL" id="LN907827">
    <property type="protein sequence ID" value="CUU24693.1"/>
    <property type="molecule type" value="Genomic_DNA"/>
</dbReference>
<feature type="transmembrane region" description="Helical" evidence="1">
    <location>
        <begin position="127"/>
        <end position="149"/>
    </location>
</feature>
<keyword evidence="1" id="KW-0812">Transmembrane</keyword>
<dbReference type="KEGG" id="ege:EM595_2460"/>
<dbReference type="InterPro" id="IPR050879">
    <property type="entry name" value="Acyltransferase_3"/>
</dbReference>
<evidence type="ECO:0000313" key="4">
    <source>
        <dbReference type="Proteomes" id="UP000059419"/>
    </source>
</evidence>
<feature type="transmembrane region" description="Helical" evidence="1">
    <location>
        <begin position="252"/>
        <end position="271"/>
    </location>
</feature>
<dbReference type="Pfam" id="PF01757">
    <property type="entry name" value="Acyl_transf_3"/>
    <property type="match status" value="1"/>
</dbReference>
<feature type="domain" description="Acyltransferase 3" evidence="2">
    <location>
        <begin position="16"/>
        <end position="331"/>
    </location>
</feature>
<keyword evidence="3" id="KW-0012">Acyltransferase</keyword>
<feature type="transmembrane region" description="Helical" evidence="1">
    <location>
        <begin position="161"/>
        <end position="181"/>
    </location>
</feature>